<feature type="transmembrane region" description="Helical" evidence="6">
    <location>
        <begin position="73"/>
        <end position="91"/>
    </location>
</feature>
<organism evidence="8 9">
    <name type="scientific">Salinisphaera japonica YTM-1</name>
    <dbReference type="NCBI Taxonomy" id="1209778"/>
    <lineage>
        <taxon>Bacteria</taxon>
        <taxon>Pseudomonadati</taxon>
        <taxon>Pseudomonadota</taxon>
        <taxon>Gammaproteobacteria</taxon>
        <taxon>Salinisphaerales</taxon>
        <taxon>Salinisphaeraceae</taxon>
        <taxon>Salinisphaera</taxon>
    </lineage>
</organism>
<feature type="transmembrane region" description="Helical" evidence="6">
    <location>
        <begin position="158"/>
        <end position="178"/>
    </location>
</feature>
<proteinExistence type="inferred from homology"/>
<dbReference type="EMBL" id="AYKG01000030">
    <property type="protein sequence ID" value="ROO27086.1"/>
    <property type="molecule type" value="Genomic_DNA"/>
</dbReference>
<keyword evidence="9" id="KW-1185">Reference proteome</keyword>
<dbReference type="Pfam" id="PF00892">
    <property type="entry name" value="EamA"/>
    <property type="match status" value="2"/>
</dbReference>
<dbReference type="PANTHER" id="PTHR32322">
    <property type="entry name" value="INNER MEMBRANE TRANSPORTER"/>
    <property type="match status" value="1"/>
</dbReference>
<protein>
    <submittedName>
        <fullName evidence="8">Membrane protein</fullName>
    </submittedName>
</protein>
<feature type="transmembrane region" description="Helical" evidence="6">
    <location>
        <begin position="277"/>
        <end position="297"/>
    </location>
</feature>
<comment type="subcellular location">
    <subcellularLocation>
        <location evidence="1">Membrane</location>
        <topology evidence="1">Multi-pass membrane protein</topology>
    </subcellularLocation>
</comment>
<evidence type="ECO:0000256" key="1">
    <source>
        <dbReference type="ARBA" id="ARBA00004141"/>
    </source>
</evidence>
<dbReference type="OrthoDB" id="9787117at2"/>
<name>A0A423PN94_9GAMM</name>
<feature type="transmembrane region" description="Helical" evidence="6">
    <location>
        <begin position="251"/>
        <end position="271"/>
    </location>
</feature>
<keyword evidence="5 6" id="KW-0472">Membrane</keyword>
<dbReference type="SUPFAM" id="SSF103481">
    <property type="entry name" value="Multidrug resistance efflux transporter EmrE"/>
    <property type="match status" value="1"/>
</dbReference>
<feature type="transmembrane region" description="Helical" evidence="6">
    <location>
        <begin position="131"/>
        <end position="152"/>
    </location>
</feature>
<feature type="domain" description="EamA" evidence="7">
    <location>
        <begin position="10"/>
        <end position="142"/>
    </location>
</feature>
<feature type="transmembrane region" description="Helical" evidence="6">
    <location>
        <begin position="38"/>
        <end position="61"/>
    </location>
</feature>
<dbReference type="FunCoup" id="A0A423PN94">
    <property type="interactions" value="65"/>
</dbReference>
<feature type="domain" description="EamA" evidence="7">
    <location>
        <begin position="160"/>
        <end position="294"/>
    </location>
</feature>
<dbReference type="Gene3D" id="1.10.3730.20">
    <property type="match status" value="1"/>
</dbReference>
<evidence type="ECO:0000256" key="2">
    <source>
        <dbReference type="ARBA" id="ARBA00007362"/>
    </source>
</evidence>
<evidence type="ECO:0000256" key="3">
    <source>
        <dbReference type="ARBA" id="ARBA00022692"/>
    </source>
</evidence>
<evidence type="ECO:0000256" key="6">
    <source>
        <dbReference type="SAM" id="Phobius"/>
    </source>
</evidence>
<feature type="transmembrane region" description="Helical" evidence="6">
    <location>
        <begin position="222"/>
        <end position="244"/>
    </location>
</feature>
<evidence type="ECO:0000259" key="7">
    <source>
        <dbReference type="Pfam" id="PF00892"/>
    </source>
</evidence>
<sequence>MTAADNSASLGALGVLVAAVLWGTTGTAATFAPGVGPLAIGAAAMGIGGLLQAAVATSSLCRQRARLVAQRRYVVLGGVAVAIYPLAFYSAMDLAGVAIGTVITIGAAPLFSAVIEWRLEGLALTRRWTMGALLGLAGMGLLCLPAPEALVAHETSRVLAGVAVGLVAGLTYALYSWSARHVMQAGVSSAAAMGATFGLGGLLLLPVLLVTGAPFLASWPNFAVGAYMALVPMFIGYVCFGLGLARVRASLATTITLIEPVVAALLAIIVVGETLSALGWLGIALIITSLMVITLPWPARRAARPQPAA</sequence>
<feature type="transmembrane region" description="Helical" evidence="6">
    <location>
        <begin position="97"/>
        <end position="119"/>
    </location>
</feature>
<feature type="transmembrane region" description="Helical" evidence="6">
    <location>
        <begin position="190"/>
        <end position="216"/>
    </location>
</feature>
<dbReference type="InterPro" id="IPR037185">
    <property type="entry name" value="EmrE-like"/>
</dbReference>
<evidence type="ECO:0000313" key="9">
    <source>
        <dbReference type="Proteomes" id="UP000285310"/>
    </source>
</evidence>
<dbReference type="GO" id="GO:0016020">
    <property type="term" value="C:membrane"/>
    <property type="evidence" value="ECO:0007669"/>
    <property type="project" value="UniProtKB-SubCell"/>
</dbReference>
<gene>
    <name evidence="8" type="ORF">SAJA_10085</name>
</gene>
<dbReference type="InterPro" id="IPR000620">
    <property type="entry name" value="EamA_dom"/>
</dbReference>
<dbReference type="Proteomes" id="UP000285310">
    <property type="component" value="Unassembled WGS sequence"/>
</dbReference>
<accession>A0A423PN94</accession>
<dbReference type="RefSeq" id="WP_123658505.1">
    <property type="nucleotide sequence ID" value="NZ_AYKG01000030.1"/>
</dbReference>
<evidence type="ECO:0000313" key="8">
    <source>
        <dbReference type="EMBL" id="ROO27086.1"/>
    </source>
</evidence>
<dbReference type="AlphaFoldDB" id="A0A423PN94"/>
<keyword evidence="4 6" id="KW-1133">Transmembrane helix</keyword>
<comment type="similarity">
    <text evidence="2">Belongs to the EamA transporter family.</text>
</comment>
<comment type="caution">
    <text evidence="8">The sequence shown here is derived from an EMBL/GenBank/DDBJ whole genome shotgun (WGS) entry which is preliminary data.</text>
</comment>
<dbReference type="PANTHER" id="PTHR32322:SF2">
    <property type="entry name" value="EAMA DOMAIN-CONTAINING PROTEIN"/>
    <property type="match status" value="1"/>
</dbReference>
<reference evidence="8 9" key="1">
    <citation type="submission" date="2013-10" db="EMBL/GenBank/DDBJ databases">
        <title>Salinisphaera japonica YTM-1 Genome Sequencing.</title>
        <authorList>
            <person name="Lai Q."/>
            <person name="Li C."/>
            <person name="Shao Z."/>
        </authorList>
    </citation>
    <scope>NUCLEOTIDE SEQUENCE [LARGE SCALE GENOMIC DNA]</scope>
    <source>
        <strain evidence="8 9">YTM-1</strain>
    </source>
</reference>
<evidence type="ECO:0000256" key="5">
    <source>
        <dbReference type="ARBA" id="ARBA00023136"/>
    </source>
</evidence>
<evidence type="ECO:0000256" key="4">
    <source>
        <dbReference type="ARBA" id="ARBA00022989"/>
    </source>
</evidence>
<dbReference type="InterPro" id="IPR050638">
    <property type="entry name" value="AA-Vitamin_Transporters"/>
</dbReference>
<keyword evidence="3 6" id="KW-0812">Transmembrane</keyword>
<dbReference type="InParanoid" id="A0A423PN94"/>